<dbReference type="SUPFAM" id="SSF47391">
    <property type="entry name" value="Dimerization-anchoring domain of cAMP-dependent PK regulatory subunit"/>
    <property type="match status" value="1"/>
</dbReference>
<dbReference type="AlphaFoldDB" id="A0A8K9XZ32"/>
<dbReference type="Ensembl" id="ENSOMYT00000137264.1">
    <property type="protein sequence ID" value="ENSOMYP00000140886.1"/>
    <property type="gene ID" value="ENSOMYG00000066708.1"/>
</dbReference>
<dbReference type="InterPro" id="IPR059162">
    <property type="entry name" value="RIIAD1"/>
</dbReference>
<reference evidence="1" key="3">
    <citation type="submission" date="2025-09" db="UniProtKB">
        <authorList>
            <consortium name="Ensembl"/>
        </authorList>
    </citation>
    <scope>IDENTIFICATION</scope>
</reference>
<protein>
    <recommendedName>
        <fullName evidence="3">RIIa domain-containing protein</fullName>
    </recommendedName>
</protein>
<dbReference type="PANTHER" id="PTHR15505:SF4">
    <property type="entry name" value="RIIA DOMAIN-CONTAINING PROTEIN 1"/>
    <property type="match status" value="1"/>
</dbReference>
<evidence type="ECO:0000313" key="2">
    <source>
        <dbReference type="Proteomes" id="UP000694395"/>
    </source>
</evidence>
<accession>A0A8K9XZ32</accession>
<dbReference type="PANTHER" id="PTHR15505">
    <property type="entry name" value="RIIA DOMAIN-CONTAINING PROTEIN 1"/>
    <property type="match status" value="1"/>
</dbReference>
<dbReference type="Proteomes" id="UP000694395">
    <property type="component" value="Chromosome 3"/>
</dbReference>
<reference evidence="1" key="2">
    <citation type="submission" date="2025-08" db="UniProtKB">
        <authorList>
            <consortium name="Ensembl"/>
        </authorList>
    </citation>
    <scope>IDENTIFICATION</scope>
</reference>
<proteinExistence type="predicted"/>
<organism evidence="1 2">
    <name type="scientific">Oncorhynchus mykiss</name>
    <name type="common">Rainbow trout</name>
    <name type="synonym">Salmo gairdneri</name>
    <dbReference type="NCBI Taxonomy" id="8022"/>
    <lineage>
        <taxon>Eukaryota</taxon>
        <taxon>Metazoa</taxon>
        <taxon>Chordata</taxon>
        <taxon>Craniata</taxon>
        <taxon>Vertebrata</taxon>
        <taxon>Euteleostomi</taxon>
        <taxon>Actinopterygii</taxon>
        <taxon>Neopterygii</taxon>
        <taxon>Teleostei</taxon>
        <taxon>Protacanthopterygii</taxon>
        <taxon>Salmoniformes</taxon>
        <taxon>Salmonidae</taxon>
        <taxon>Salmoninae</taxon>
        <taxon>Oncorhynchus</taxon>
    </lineage>
</organism>
<keyword evidence="2" id="KW-1185">Reference proteome</keyword>
<sequence length="112" mass="13099">MADKRGLEKLDFGALSIEQQQQLRQFKITTRINNEKYLREHPETEALISDFLRDVFLKRPTDIREYAAGGFNQQHKLTPTPIYRQGQSSYLELPRINIFSLFQITSPTQTLV</sequence>
<dbReference type="CDD" id="cd22971">
    <property type="entry name" value="DD_RIIAD1"/>
    <property type="match status" value="1"/>
</dbReference>
<name>A0A8K9XZ32_ONCMY</name>
<evidence type="ECO:0000313" key="1">
    <source>
        <dbReference type="Ensembl" id="ENSOMYP00000140886.1"/>
    </source>
</evidence>
<dbReference type="GeneTree" id="ENSGT00390000003062"/>
<reference evidence="1" key="1">
    <citation type="submission" date="2020-07" db="EMBL/GenBank/DDBJ databases">
        <title>A long reads based de novo assembly of the rainbow trout Arlee double haploid line genome.</title>
        <authorList>
            <person name="Gao G."/>
            <person name="Palti Y."/>
        </authorList>
    </citation>
    <scope>NUCLEOTIDE SEQUENCE [LARGE SCALE GENOMIC DNA]</scope>
</reference>
<evidence type="ECO:0008006" key="3">
    <source>
        <dbReference type="Google" id="ProtNLM"/>
    </source>
</evidence>